<comment type="subcellular location">
    <subcellularLocation>
        <location evidence="1">Cytoplasm</location>
        <location evidence="1">Cytoskeleton</location>
        <location evidence="1">Cilium axoneme</location>
    </subcellularLocation>
</comment>
<evidence type="ECO:0000256" key="4">
    <source>
        <dbReference type="ARBA" id="ARBA00022701"/>
    </source>
</evidence>
<organism evidence="14">
    <name type="scientific">Cryptomonas curvata</name>
    <dbReference type="NCBI Taxonomy" id="233186"/>
    <lineage>
        <taxon>Eukaryota</taxon>
        <taxon>Cryptophyceae</taxon>
        <taxon>Cryptomonadales</taxon>
        <taxon>Cryptomonadaceae</taxon>
        <taxon>Cryptomonas</taxon>
    </lineage>
</organism>
<dbReference type="InterPro" id="IPR002048">
    <property type="entry name" value="EF_hand_dom"/>
</dbReference>
<proteinExistence type="inferred from homology"/>
<evidence type="ECO:0000259" key="13">
    <source>
        <dbReference type="PROSITE" id="PS50222"/>
    </source>
</evidence>
<keyword evidence="4" id="KW-0493">Microtubule</keyword>
<dbReference type="InterPro" id="IPR032675">
    <property type="entry name" value="LRR_dom_sf"/>
</dbReference>
<dbReference type="SUPFAM" id="SSF47473">
    <property type="entry name" value="EF-hand"/>
    <property type="match status" value="1"/>
</dbReference>
<dbReference type="SMART" id="SM00365">
    <property type="entry name" value="LRR_SD22"/>
    <property type="match status" value="3"/>
</dbReference>
<keyword evidence="8" id="KW-0505">Motor protein</keyword>
<keyword evidence="7" id="KW-0243">Dynein</keyword>
<dbReference type="Gene3D" id="3.80.10.10">
    <property type="entry name" value="Ribonuclease Inhibitor"/>
    <property type="match status" value="1"/>
</dbReference>
<dbReference type="EMBL" id="HBEZ01039009">
    <property type="protein sequence ID" value="CAD8643776.1"/>
    <property type="molecule type" value="Transcribed_RNA"/>
</dbReference>
<dbReference type="PROSITE" id="PS51450">
    <property type="entry name" value="LRR"/>
    <property type="match status" value="3"/>
</dbReference>
<dbReference type="GO" id="GO:0030286">
    <property type="term" value="C:dynein complex"/>
    <property type="evidence" value="ECO:0007669"/>
    <property type="project" value="UniProtKB-KW"/>
</dbReference>
<evidence type="ECO:0000256" key="3">
    <source>
        <dbReference type="ARBA" id="ARBA00022614"/>
    </source>
</evidence>
<keyword evidence="5" id="KW-0677">Repeat</keyword>
<dbReference type="CDD" id="cd00051">
    <property type="entry name" value="EFh"/>
    <property type="match status" value="1"/>
</dbReference>
<feature type="domain" description="EF-hand" evidence="13">
    <location>
        <begin position="172"/>
        <end position="207"/>
    </location>
</feature>
<dbReference type="FunFam" id="3.80.10.10:FF:000049">
    <property type="entry name" value="Dynein light chain 1"/>
    <property type="match status" value="1"/>
</dbReference>
<dbReference type="SMART" id="SM00054">
    <property type="entry name" value="EFh"/>
    <property type="match status" value="2"/>
</dbReference>
<dbReference type="GO" id="GO:0005509">
    <property type="term" value="F:calcium ion binding"/>
    <property type="evidence" value="ECO:0007669"/>
    <property type="project" value="InterPro"/>
</dbReference>
<evidence type="ECO:0000256" key="7">
    <source>
        <dbReference type="ARBA" id="ARBA00023017"/>
    </source>
</evidence>
<dbReference type="InterPro" id="IPR025875">
    <property type="entry name" value="Leu-rich_rpt_4"/>
</dbReference>
<dbReference type="PROSITE" id="PS00018">
    <property type="entry name" value="EF_HAND_1"/>
    <property type="match status" value="1"/>
</dbReference>
<keyword evidence="9" id="KW-0206">Cytoskeleton</keyword>
<dbReference type="Pfam" id="PF12799">
    <property type="entry name" value="LRR_4"/>
    <property type="match status" value="1"/>
</dbReference>
<keyword evidence="10" id="KW-0966">Cell projection</keyword>
<comment type="similarity">
    <text evidence="11">Belongs to the dynein light chain LC1-type family.</text>
</comment>
<dbReference type="GO" id="GO:0005874">
    <property type="term" value="C:microtubule"/>
    <property type="evidence" value="ECO:0007669"/>
    <property type="project" value="UniProtKB-KW"/>
</dbReference>
<dbReference type="Gene3D" id="1.10.238.10">
    <property type="entry name" value="EF-hand"/>
    <property type="match status" value="1"/>
</dbReference>
<evidence type="ECO:0000256" key="5">
    <source>
        <dbReference type="ARBA" id="ARBA00022737"/>
    </source>
</evidence>
<dbReference type="PANTHER" id="PTHR15454:SF73">
    <property type="entry name" value="DYNEIN AXONEMAL LIGHT CHAIN 1"/>
    <property type="match status" value="1"/>
</dbReference>
<name>A0A7S0QK13_9CRYP</name>
<sequence length="247" mass="27765">MLCGQMPPIQKLDTSLNKLVSCRHLAISSNTIEKICCLGRLKNLRVLSIGRNQIKKLDGLEEVGATLEELWISYNLLDKLAGIEKLTQLKVLYMSNNLLSRWSEIDRLKECPTLEDVLFQANPIETNATRKDDYRLQVVGRAGAVRKLDGAPVTEDERHIGYQFILGQQLIARFGNVSSVFKKIDTNGDGNLSREEIERAIRSIGFPYEEEELDAFIKSADTSGSGQIRYEELCARFGDLNVVDDKG</sequence>
<keyword evidence="3" id="KW-0433">Leucine-rich repeat</keyword>
<evidence type="ECO:0000256" key="8">
    <source>
        <dbReference type="ARBA" id="ARBA00023175"/>
    </source>
</evidence>
<reference evidence="14" key="1">
    <citation type="submission" date="2021-01" db="EMBL/GenBank/DDBJ databases">
        <authorList>
            <person name="Corre E."/>
            <person name="Pelletier E."/>
            <person name="Niang G."/>
            <person name="Scheremetjew M."/>
            <person name="Finn R."/>
            <person name="Kale V."/>
            <person name="Holt S."/>
            <person name="Cochrane G."/>
            <person name="Meng A."/>
            <person name="Brown T."/>
            <person name="Cohen L."/>
        </authorList>
    </citation>
    <scope>NUCLEOTIDE SEQUENCE</scope>
    <source>
        <strain evidence="14">CCAP979/52</strain>
    </source>
</reference>
<dbReference type="AlphaFoldDB" id="A0A7S0QK13"/>
<keyword evidence="6" id="KW-0106">Calcium</keyword>
<evidence type="ECO:0000256" key="2">
    <source>
        <dbReference type="ARBA" id="ARBA00022490"/>
    </source>
</evidence>
<dbReference type="GO" id="GO:0005930">
    <property type="term" value="C:axoneme"/>
    <property type="evidence" value="ECO:0007669"/>
    <property type="project" value="UniProtKB-SubCell"/>
</dbReference>
<dbReference type="PROSITE" id="PS50222">
    <property type="entry name" value="EF_HAND_2"/>
    <property type="match status" value="2"/>
</dbReference>
<evidence type="ECO:0000256" key="9">
    <source>
        <dbReference type="ARBA" id="ARBA00023212"/>
    </source>
</evidence>
<keyword evidence="2" id="KW-0963">Cytoplasm</keyword>
<evidence type="ECO:0000313" key="14">
    <source>
        <dbReference type="EMBL" id="CAD8643776.1"/>
    </source>
</evidence>
<dbReference type="InterPro" id="IPR011992">
    <property type="entry name" value="EF-hand-dom_pair"/>
</dbReference>
<evidence type="ECO:0000256" key="6">
    <source>
        <dbReference type="ARBA" id="ARBA00022837"/>
    </source>
</evidence>
<dbReference type="Pfam" id="PF13499">
    <property type="entry name" value="EF-hand_7"/>
    <property type="match status" value="1"/>
</dbReference>
<evidence type="ECO:0000256" key="12">
    <source>
        <dbReference type="ARBA" id="ARBA00049760"/>
    </source>
</evidence>
<evidence type="ECO:0000256" key="1">
    <source>
        <dbReference type="ARBA" id="ARBA00004430"/>
    </source>
</evidence>
<gene>
    <name evidence="14" type="ORF">CCUR1050_LOCUS21461</name>
</gene>
<evidence type="ECO:0000256" key="10">
    <source>
        <dbReference type="ARBA" id="ARBA00023273"/>
    </source>
</evidence>
<dbReference type="InterPro" id="IPR001611">
    <property type="entry name" value="Leu-rich_rpt"/>
</dbReference>
<dbReference type="InterPro" id="IPR018247">
    <property type="entry name" value="EF_Hand_1_Ca_BS"/>
</dbReference>
<dbReference type="PANTHER" id="PTHR15454">
    <property type="entry name" value="NISCHARIN RELATED"/>
    <property type="match status" value="1"/>
</dbReference>
<feature type="domain" description="EF-hand" evidence="13">
    <location>
        <begin position="208"/>
        <end position="243"/>
    </location>
</feature>
<protein>
    <recommendedName>
        <fullName evidence="12">Dynein axonemal light chain 1</fullName>
    </recommendedName>
</protein>
<evidence type="ECO:0000256" key="11">
    <source>
        <dbReference type="ARBA" id="ARBA00049659"/>
    </source>
</evidence>
<dbReference type="SUPFAM" id="SSF52058">
    <property type="entry name" value="L domain-like"/>
    <property type="match status" value="1"/>
</dbReference>
<accession>A0A7S0QK13</accession>